<feature type="compositionally biased region" description="Basic and acidic residues" evidence="2">
    <location>
        <begin position="76"/>
        <end position="89"/>
    </location>
</feature>
<feature type="region of interest" description="Disordered" evidence="2">
    <location>
        <begin position="1708"/>
        <end position="1731"/>
    </location>
</feature>
<feature type="domain" description="CEP152 CEP63 binding coiled coil" evidence="3">
    <location>
        <begin position="1347"/>
        <end position="1397"/>
    </location>
</feature>
<dbReference type="GO" id="GO:0120099">
    <property type="term" value="C:procentriole replication complex"/>
    <property type="evidence" value="ECO:0007669"/>
    <property type="project" value="Ensembl"/>
</dbReference>
<evidence type="ECO:0000313" key="5">
    <source>
        <dbReference type="Proteomes" id="UP000007648"/>
    </source>
</evidence>
<dbReference type="GO" id="GO:0007099">
    <property type="term" value="P:centriole replication"/>
    <property type="evidence" value="ECO:0007669"/>
    <property type="project" value="Ensembl"/>
</dbReference>
<feature type="coiled-coil region" evidence="1">
    <location>
        <begin position="986"/>
        <end position="1057"/>
    </location>
</feature>
<evidence type="ECO:0000256" key="2">
    <source>
        <dbReference type="SAM" id="MobiDB-lite"/>
    </source>
</evidence>
<proteinExistence type="predicted"/>
<dbReference type="GO" id="GO:0016604">
    <property type="term" value="C:nuclear body"/>
    <property type="evidence" value="ECO:0007669"/>
    <property type="project" value="Ensembl"/>
</dbReference>
<dbReference type="Pfam" id="PF25770">
    <property type="entry name" value="CC_CEP63-bind_CEP152"/>
    <property type="match status" value="1"/>
</dbReference>
<dbReference type="Proteomes" id="UP000007648">
    <property type="component" value="Unassembled WGS sequence"/>
</dbReference>
<feature type="coiled-coil region" evidence="1">
    <location>
        <begin position="258"/>
        <end position="292"/>
    </location>
</feature>
<dbReference type="GeneTree" id="ENSGT00950000182870"/>
<dbReference type="GO" id="GO:0036064">
    <property type="term" value="C:ciliary basal body"/>
    <property type="evidence" value="ECO:0007669"/>
    <property type="project" value="Ensembl"/>
</dbReference>
<sequence>MYSSAVPVQAPLHYVSLYLNLTESLEENVLSIQKSLLELQQLLTDLPHDMLDDDLSSPELNLSDCSEDATMAQEHQVQESERSSWDKHQVLPKSQSDYHDVQSLYPEEKHANGWEDLHRKNEDTYTGCYIEEVLDGGGNSYGSSNDYEHDLYQLPENFRPFTNGQKQEFNNQPTKIINFPDGQREHFQQFGTTHVSPSQALESYKVTYKPYQTSSQNNISSTQERTIRNDEFEEMEQKFLEPGETLENMQIVQLQVLNKAKERRLTDLCEQLEESERQIRYLNHQLVMLKDEKDGLAFSLQESQNLLQKGKEKEIQFEGQIKALETQIQTLKASEEQMIKKSRVSEVAMENLRQQLLELHHSDSLQRAKEQHENIVLCLRKKYEDQVTALQKNLDATNAALQEQKDVCCRLRDHVKQVERSQEENKMEKTEIINRLTKNLEESQKQCASLLETGSVQEVNQLRLQLQQAQSAHTLSDNMNRTLQEELAELKEEISLYESAAKLGIFPDDPNEEMNVDLAESYVNLGIKKVNWKKSKFHSTMQKPDPNEEPSKDEIILRLKSELQRLLTSNTVKRRLVSQLQNDLKDCRRKLEDLSQLKKSQEKCELETKTNNVEKSPNRVRPESSVCDKVVKEDVLRLKNEILTLQQQNKELKATEEKLKNTNRDLCSQMRQMVQDFDRDKQETVDRCERTFQQHHEAMKNQIRESLLAKHALEKQQLFEVYESNRLQLRNDLDKVNKEMAAVQECYLAVCKEKDNLETTIRKSIEKEQQTKEEMLKKQLLEEKEENLNKIKVELEEKLKGTITTAKSQWLKEKETDIKQQIENEVILAKTQWENEQKEIKDKVIQQLEREWRFKLDQTIKEMKKKTFDCGIQTDQIITPDVISKKEMEAVIEEQQLKIQQDILQEKETAIKEALKKHEKEMEIQYHENITKQVEVAVLNARSRWLQELPELAEYRANLKAEQMKWEAEHEVSMAKKVSLAILEAKEKWKTDLGNAEENVKELEAKVFSLQKELELKEEEIPVIVRAKLAQSRSEWNKEKQEEIRKIQEQNEKDYRKFLDDHRNKINEVLATAKEDFMKQKTELILQKDVELQTCLEQKQREWTIQEGKHIQMEIHQYEEDILTDIELLVEEIYEELSGIENKHLLKTKSCSPRRLNTQYFEKLRACIQMAFRGTLYRLLEKSNPEWITKNEVVMISDTKETGDQAILPAYSVGHQMQLQKILKQQSFSCEKATETVFQCRKIVFEPQEDSCCEQCLHKLEKAKQECQDLKKMLEKSCRHLQHAVREHKATVEKIGEENNRVVEELMEENNEMKMKLEELKALSIPPRSFSEGAVDHSCLICSGKGLEELRGHYIKAVKKIKSDMIRYIQGSKERAAELLKAELFKERQETAQRMRKYYLVCLHQLLQDDGKQEGAEKKIMNAASKLATMAKMLETPVVNKAQIKNSSSAVSRSSELLPGIEQSKRNYVNLSRGSHMENKSSSRNNIPKAGGEQALQNYLPCNLRQRLEDTEHMETRHVAFREASSGILSSVTACKQQDDLPRNMHPEFVSGEGGKSKTGLHVQCENVHIPSQAPGLSDSGANHVTFQGLKEKRFLKERKCNSQTECCQQIIVEKNPNFDIRETPVKDEEDTSDSLDWSSKSVTPEILCSNDASFLLPLQQGILDKQIESVSFMQFPTKTCLSNAEEKANKFCKQFLCQSDHIPVVKREDKRTQTEQVNKPPGQVSHHTSDVLKSDFKKLNNAVRSSAFLQHSRKLLLAPQTSQQDSGFDSPMTNLD</sequence>
<accession>A0A7N4P4G2</accession>
<feature type="coiled-coil region" evidence="1">
    <location>
        <begin position="1253"/>
        <end position="1323"/>
    </location>
</feature>
<dbReference type="KEGG" id="shr:100927207"/>
<feature type="coiled-coil region" evidence="1">
    <location>
        <begin position="897"/>
        <end position="924"/>
    </location>
</feature>
<gene>
    <name evidence="4" type="primary">CEP152</name>
</gene>
<name>A0A7N4P4G2_SARHA</name>
<reference evidence="4" key="3">
    <citation type="submission" date="2025-09" db="UniProtKB">
        <authorList>
            <consortium name="Ensembl"/>
        </authorList>
    </citation>
    <scope>IDENTIFICATION</scope>
</reference>
<dbReference type="OrthoDB" id="10064205at2759"/>
<dbReference type="GeneID" id="100927207"/>
<keyword evidence="1" id="KW-0175">Coiled coil</keyword>
<reference evidence="4" key="2">
    <citation type="submission" date="2025-08" db="UniProtKB">
        <authorList>
            <consortium name="Ensembl"/>
        </authorList>
    </citation>
    <scope>IDENTIFICATION</scope>
</reference>
<reference evidence="4 5" key="1">
    <citation type="journal article" date="2011" name="Proc. Natl. Acad. Sci. U.S.A.">
        <title>Genetic diversity and population structure of the endangered marsupial Sarcophilus harrisii (Tasmanian devil).</title>
        <authorList>
            <person name="Miller W."/>
            <person name="Hayes V.M."/>
            <person name="Ratan A."/>
            <person name="Petersen D.C."/>
            <person name="Wittekindt N.E."/>
            <person name="Miller J."/>
            <person name="Walenz B."/>
            <person name="Knight J."/>
            <person name="Qi J."/>
            <person name="Zhao F."/>
            <person name="Wang Q."/>
            <person name="Bedoya-Reina O.C."/>
            <person name="Katiyar N."/>
            <person name="Tomsho L.P."/>
            <person name="Kasson L.M."/>
            <person name="Hardie R.A."/>
            <person name="Woodbridge P."/>
            <person name="Tindall E.A."/>
            <person name="Bertelsen M.F."/>
            <person name="Dixon D."/>
            <person name="Pyecroft S."/>
            <person name="Helgen K.M."/>
            <person name="Lesk A.M."/>
            <person name="Pringle T.H."/>
            <person name="Patterson N."/>
            <person name="Zhang Y."/>
            <person name="Kreiss A."/>
            <person name="Woods G.M."/>
            <person name="Jones M.E."/>
            <person name="Schuster S.C."/>
        </authorList>
    </citation>
    <scope>NUCLEOTIDE SEQUENCE [LARGE SCALE GENOMIC DNA]</scope>
</reference>
<feature type="coiled-coil region" evidence="1">
    <location>
        <begin position="696"/>
        <end position="801"/>
    </location>
</feature>
<dbReference type="RefSeq" id="XP_031811013.1">
    <property type="nucleotide sequence ID" value="XM_031955153.1"/>
</dbReference>
<keyword evidence="5" id="KW-1185">Reference proteome</keyword>
<dbReference type="GO" id="GO:0000242">
    <property type="term" value="C:pericentriolar material"/>
    <property type="evidence" value="ECO:0007669"/>
    <property type="project" value="Ensembl"/>
</dbReference>
<organism evidence="4 5">
    <name type="scientific">Sarcophilus harrisii</name>
    <name type="common">Tasmanian devil</name>
    <name type="synonym">Sarcophilus laniarius</name>
    <dbReference type="NCBI Taxonomy" id="9305"/>
    <lineage>
        <taxon>Eukaryota</taxon>
        <taxon>Metazoa</taxon>
        <taxon>Chordata</taxon>
        <taxon>Craniata</taxon>
        <taxon>Vertebrata</taxon>
        <taxon>Euteleostomi</taxon>
        <taxon>Mammalia</taxon>
        <taxon>Metatheria</taxon>
        <taxon>Dasyuromorphia</taxon>
        <taxon>Dasyuridae</taxon>
        <taxon>Sarcophilus</taxon>
    </lineage>
</organism>
<dbReference type="FunCoup" id="A0A7N4P4G2">
    <property type="interactions" value="1143"/>
</dbReference>
<protein>
    <submittedName>
        <fullName evidence="4">Centrosomal protein 152</fullName>
    </submittedName>
</protein>
<dbReference type="GO" id="GO:0019901">
    <property type="term" value="F:protein kinase binding"/>
    <property type="evidence" value="ECO:0007669"/>
    <property type="project" value="Ensembl"/>
</dbReference>
<dbReference type="InterPro" id="IPR051235">
    <property type="entry name" value="CEP152/SHC-Transforming"/>
</dbReference>
<dbReference type="InParanoid" id="A0A7N4P4G2"/>
<dbReference type="InterPro" id="IPR057659">
    <property type="entry name" value="CEP152_CC"/>
</dbReference>
<feature type="region of interest" description="Disordered" evidence="2">
    <location>
        <begin position="69"/>
        <end position="100"/>
    </location>
</feature>
<evidence type="ECO:0000256" key="1">
    <source>
        <dbReference type="SAM" id="Coils"/>
    </source>
</evidence>
<dbReference type="PANTHER" id="PTHR10337">
    <property type="entry name" value="SHC TRANSFORMING PROTEIN"/>
    <property type="match status" value="1"/>
</dbReference>
<feature type="coiled-coil region" evidence="1">
    <location>
        <begin position="380"/>
        <end position="500"/>
    </location>
</feature>
<dbReference type="Ensembl" id="ENSSHAT00000039466.1">
    <property type="protein sequence ID" value="ENSSHAP00000031503.1"/>
    <property type="gene ID" value="ENSSHAG00000015100.2"/>
</dbReference>
<feature type="coiled-coil region" evidence="1">
    <location>
        <begin position="635"/>
        <end position="669"/>
    </location>
</feature>
<dbReference type="CTD" id="22995"/>
<dbReference type="GO" id="GO:0120098">
    <property type="term" value="C:procentriole"/>
    <property type="evidence" value="ECO:0007669"/>
    <property type="project" value="Ensembl"/>
</dbReference>
<evidence type="ECO:0000313" key="4">
    <source>
        <dbReference type="Ensembl" id="ENSSHAP00000031503.1"/>
    </source>
</evidence>
<dbReference type="PANTHER" id="PTHR10337:SF6">
    <property type="entry name" value="CENTROSOMAL PROTEIN OF 152 KDA"/>
    <property type="match status" value="1"/>
</dbReference>
<dbReference type="GO" id="GO:0005814">
    <property type="term" value="C:centriole"/>
    <property type="evidence" value="ECO:0007669"/>
    <property type="project" value="Ensembl"/>
</dbReference>
<evidence type="ECO:0000259" key="3">
    <source>
        <dbReference type="Pfam" id="PF25770"/>
    </source>
</evidence>